<sequence length="827" mass="90702">MSAKPVVEPARILRHAGRVFLGPYASAFTLKNEGNGSPQAEVVLDYQQCEGGLPIFVIDSVTGSDCVDLAIVYSEGIEGIDHAAGDGPFFLFSNAMDSYRSTALNRSQRYQKIVLTSSASSITFTMIGFEQIRPSYSPESTFTCSNPLLNQIWQDGSKTVDMCTVAKGETSSAWEVTEEGTIVRGQHWAPCRQGTRWADKRVRFQVRIKNGGASWAVHMVANGLIFCLDSAEKVLYACEGLSTESTVFPVAEKGRWPIEDLQLNTWLDVETMTCDDTVTVLIQGRHLALVENLDIRPILGGSAHNTGSVAFGGPCQWVGVYRHLSVQDLADHALYENTLRLVDKERTLADFQVGTNALACTIDGAKRDRACFGGDLYVMGQSIAHSSMAFEAIAGSIELLTSHQTKEGYLGNLCPIQAPVHDGVGEPPTYAFYSLSYALLLVAAIRDYWLHTGDEETRLRCYSALEKLMAYAERHINQGVVIVPPSLSMHWFPLGGPVFGASSALNNGYYEALQAMVILAKDPVVKQKFQRQAHRLKTSIIRHFYDPSTSIYQLDRSLPSSGICQDVKAHAITLDLLPRHADDIEHLTDPNSALPRAFRGLGHWDVAKVSSPYATGYAVEALFSRDRGTEAVKLIERVWGPMADITGPNYSGGHWEAMKPDGTPHSHDTSLMHGWSTWPVSLMPRYLAGLQPIEPGWRSFSVAPVLAGLKEVKCTLRTVAGIVGIELDIDEIHGHGVLKILAPCGVRAQLQSPQGWVIHGSQILEGTGLWQTLGLSEVTNNQDQALEETTLYEADPSELSARSHEQHESSMHSKIRSLLSRLAVIRA</sequence>
<feature type="domain" description="Alpha-L-rhamnosidase C-terminal" evidence="1">
    <location>
        <begin position="689"/>
        <end position="753"/>
    </location>
</feature>
<comment type="caution">
    <text evidence="2">The sequence shown here is derived from an EMBL/GenBank/DDBJ whole genome shotgun (WGS) entry which is preliminary data.</text>
</comment>
<dbReference type="InterPro" id="IPR008928">
    <property type="entry name" value="6-hairpin_glycosidase_sf"/>
</dbReference>
<keyword evidence="3" id="KW-1185">Reference proteome</keyword>
<dbReference type="Proteomes" id="UP000758155">
    <property type="component" value="Unassembled WGS sequence"/>
</dbReference>
<dbReference type="InterPro" id="IPR012341">
    <property type="entry name" value="6hp_glycosidase-like_sf"/>
</dbReference>
<dbReference type="PANTHER" id="PTHR34987:SF4">
    <property type="entry name" value="ALPHA-L-RHAMNOSIDASE C-TERMINAL DOMAIN-CONTAINING PROTEIN"/>
    <property type="match status" value="1"/>
</dbReference>
<organism evidence="2 3">
    <name type="scientific">Didymella heteroderae</name>
    <dbReference type="NCBI Taxonomy" id="1769908"/>
    <lineage>
        <taxon>Eukaryota</taxon>
        <taxon>Fungi</taxon>
        <taxon>Dikarya</taxon>
        <taxon>Ascomycota</taxon>
        <taxon>Pezizomycotina</taxon>
        <taxon>Dothideomycetes</taxon>
        <taxon>Pleosporomycetidae</taxon>
        <taxon>Pleosporales</taxon>
        <taxon>Pleosporineae</taxon>
        <taxon>Didymellaceae</taxon>
        <taxon>Didymella</taxon>
    </lineage>
</organism>
<protein>
    <recommendedName>
        <fullName evidence="1">Alpha-L-rhamnosidase C-terminal domain-containing protein</fullName>
    </recommendedName>
</protein>
<accession>A0A9P5C397</accession>
<evidence type="ECO:0000313" key="3">
    <source>
        <dbReference type="Proteomes" id="UP000758155"/>
    </source>
</evidence>
<proteinExistence type="predicted"/>
<dbReference type="GO" id="GO:0003824">
    <property type="term" value="F:catalytic activity"/>
    <property type="evidence" value="ECO:0007669"/>
    <property type="project" value="UniProtKB-ARBA"/>
</dbReference>
<evidence type="ECO:0000313" key="2">
    <source>
        <dbReference type="EMBL" id="KAF3041896.1"/>
    </source>
</evidence>
<dbReference type="PANTHER" id="PTHR34987">
    <property type="entry name" value="C, PUTATIVE (AFU_ORTHOLOGUE AFUA_3G02880)-RELATED"/>
    <property type="match status" value="1"/>
</dbReference>
<dbReference type="Pfam" id="PF17390">
    <property type="entry name" value="Bac_rhamnosid_C"/>
    <property type="match status" value="1"/>
</dbReference>
<dbReference type="Gene3D" id="2.60.420.10">
    <property type="entry name" value="Maltose phosphorylase, domain 3"/>
    <property type="match status" value="1"/>
</dbReference>
<reference evidence="2" key="1">
    <citation type="submission" date="2019-04" db="EMBL/GenBank/DDBJ databases">
        <title>Sequencing of skin fungus with MAO and IRED activity.</title>
        <authorList>
            <person name="Marsaioli A.J."/>
            <person name="Bonatto J.M.C."/>
            <person name="Reis Junior O."/>
        </authorList>
    </citation>
    <scope>NUCLEOTIDE SEQUENCE</scope>
    <source>
        <strain evidence="2">28M1</strain>
    </source>
</reference>
<gene>
    <name evidence="2" type="ORF">E8E12_005614</name>
</gene>
<dbReference type="Gene3D" id="1.50.10.10">
    <property type="match status" value="1"/>
</dbReference>
<dbReference type="SUPFAM" id="SSF48208">
    <property type="entry name" value="Six-hairpin glycosidases"/>
    <property type="match status" value="1"/>
</dbReference>
<dbReference type="OrthoDB" id="10036721at2759"/>
<dbReference type="GO" id="GO:0005975">
    <property type="term" value="P:carbohydrate metabolic process"/>
    <property type="evidence" value="ECO:0007669"/>
    <property type="project" value="InterPro"/>
</dbReference>
<evidence type="ECO:0000259" key="1">
    <source>
        <dbReference type="Pfam" id="PF17390"/>
    </source>
</evidence>
<name>A0A9P5C397_9PLEO</name>
<dbReference type="InterPro" id="IPR035398">
    <property type="entry name" value="Bac_rhamnosid_C"/>
</dbReference>
<dbReference type="AlphaFoldDB" id="A0A9P5C397"/>
<dbReference type="EMBL" id="SWKV01000018">
    <property type="protein sequence ID" value="KAF3041896.1"/>
    <property type="molecule type" value="Genomic_DNA"/>
</dbReference>